<gene>
    <name evidence="3" type="ORF">DGYR_LOCUS6823</name>
</gene>
<dbReference type="SUPFAM" id="SSF53300">
    <property type="entry name" value="vWA-like"/>
    <property type="match status" value="3"/>
</dbReference>
<dbReference type="AlphaFoldDB" id="A0A7I8VRV8"/>
<dbReference type="Pfam" id="PF13768">
    <property type="entry name" value="VWA_3"/>
    <property type="match status" value="3"/>
</dbReference>
<dbReference type="PROSITE" id="PS50234">
    <property type="entry name" value="VWFA"/>
    <property type="match status" value="1"/>
</dbReference>
<evidence type="ECO:0000259" key="2">
    <source>
        <dbReference type="PROSITE" id="PS50234"/>
    </source>
</evidence>
<dbReference type="CDD" id="cd00198">
    <property type="entry name" value="vWFA"/>
    <property type="match status" value="1"/>
</dbReference>
<dbReference type="PANTHER" id="PTHR46478">
    <property type="entry name" value="VON WILLEBRAND FACTOR A DOMAIN-CONTAINING PROTEIN 3A"/>
    <property type="match status" value="1"/>
</dbReference>
<feature type="compositionally biased region" description="Polar residues" evidence="1">
    <location>
        <begin position="749"/>
        <end position="759"/>
    </location>
</feature>
<feature type="region of interest" description="Disordered" evidence="1">
    <location>
        <begin position="726"/>
        <end position="761"/>
    </location>
</feature>
<proteinExistence type="predicted"/>
<evidence type="ECO:0000256" key="1">
    <source>
        <dbReference type="SAM" id="MobiDB-lite"/>
    </source>
</evidence>
<evidence type="ECO:0000313" key="3">
    <source>
        <dbReference type="EMBL" id="CAD5118449.1"/>
    </source>
</evidence>
<name>A0A7I8VRV8_9ANNE</name>
<reference evidence="3 4" key="1">
    <citation type="submission" date="2020-08" db="EMBL/GenBank/DDBJ databases">
        <authorList>
            <person name="Hejnol A."/>
        </authorList>
    </citation>
    <scope>NUCLEOTIDE SEQUENCE [LARGE SCALE GENOMIC DNA]</scope>
</reference>
<feature type="domain" description="VWFA" evidence="2">
    <location>
        <begin position="890"/>
        <end position="1062"/>
    </location>
</feature>
<dbReference type="InterPro" id="IPR036465">
    <property type="entry name" value="vWFA_dom_sf"/>
</dbReference>
<dbReference type="Proteomes" id="UP000549394">
    <property type="component" value="Unassembled WGS sequence"/>
</dbReference>
<comment type="caution">
    <text evidence="3">The sequence shown here is derived from an EMBL/GenBank/DDBJ whole genome shotgun (WGS) entry which is preliminary data.</text>
</comment>
<accession>A0A7I8VRV8</accession>
<dbReference type="Gene3D" id="3.40.50.410">
    <property type="entry name" value="von Willebrand factor, type A domain"/>
    <property type="match status" value="2"/>
</dbReference>
<dbReference type="EMBL" id="CAJFCJ010000009">
    <property type="protein sequence ID" value="CAD5118449.1"/>
    <property type="molecule type" value="Genomic_DNA"/>
</dbReference>
<sequence>MTRPSEREEENPRKQQALERLRDFALEEARGGYPNSRPAWIGPRHTNAVEPHPLTVTHVNQGYILHNADPSTIAKRECQNSSEWLGKHGVESKGLLLKELVSKGKICRPEVSEGNRVQQKISFEAQDIHEFELRLNQAISEYTDRIKWLLQDSRRMFGLLQGRRVAVLLDCSDANCGFGRLTNYQQCLLHLIDDQLSTKDKIYLASFGSTVTPLWPDLVNVNLHTLNEAKAWVNCFEPSGGCNLLKAIKFALNSKTDFDSLLIICGAVPDQPCEVLCSYVSELLIGRQMKIATVAYDCSDQNVMTTLRRISETCDGRYHCYAATCEESIYTGSDISTLLKEIQTAQDVLNKIGEMKKGLLGTALVRVMSEINEEIVKLPQSRLLPQPPGHTDPLCIEGATIQESTSLGWLDRHGLRAQRLDLYQVLAPNAYSYCEQYVPILNKMVQSQVHEKTMAQCNWIDGTIKNVHVDLAQLYDYQKKLGVAVRLYEKRVEWLAKSSRALFGTVVEGIVVICVDLCSLNTPYLVHIQHSLRLLLEQQMNKKKLFNLIVFGSEAKAFQPHVVKPTAQNLQAAWAWLLEQQCSGSRNLLGALRMAFESAREQDHNIQVEGVYVMTSGIPDQPRSVLTSYVQDVCVARYSSVHMILFNVDDYDSSGAIPSRYANITTTADCLRAVAHSSGGRFHWFRETGVIESDDVNLLTNEIDKALNYSRKCAVLVKSVKKKMSAENQAPSSQSLSAPFPRQALPAPSGTSQTSSLTRPRSALKLKKTPILVKKENVREKAKESVNEVQETGRSWLSKHSLKRLKIDLDSLLHSAPDCKHKRHLNAKSRTCSIFPSVTYKGTVRHLQLLPNDLDDYIRKVDKAIKSYARRMQWLLSSSRRIFGVICEKNIVILLDTSGSMIQYVEHLKQAVAALIWEQLARYRINFTIKTFDDEIQTFRSQITSASSENCELAAKWLSGITAKGNTCTLEALEDAYNLKPDSIILLSDGKPDTSTNKIFDFIKLHEKIPIHTVSFACEDDGANHFLNELSKYTSGRYHRAILSDTDAIDLAIHKLTIEDEIETLELPNMDGDDLKLLMKEIDKGQQCIKQAKTFKQLYEKQSEKAEKVK</sequence>
<feature type="compositionally biased region" description="Polar residues" evidence="1">
    <location>
        <begin position="726"/>
        <end position="737"/>
    </location>
</feature>
<dbReference type="InterPro" id="IPR002035">
    <property type="entry name" value="VWF_A"/>
</dbReference>
<protein>
    <submittedName>
        <fullName evidence="3">DgyrCDS7156</fullName>
    </submittedName>
</protein>
<dbReference type="PANTHER" id="PTHR46478:SF1">
    <property type="entry name" value="VON WILLEBRAND FACTOR A DOMAIN-CONTAINING PROTEIN 3A"/>
    <property type="match status" value="1"/>
</dbReference>
<dbReference type="OrthoDB" id="299997at2759"/>
<organism evidence="3 4">
    <name type="scientific">Dimorphilus gyrociliatus</name>
    <dbReference type="NCBI Taxonomy" id="2664684"/>
    <lineage>
        <taxon>Eukaryota</taxon>
        <taxon>Metazoa</taxon>
        <taxon>Spiralia</taxon>
        <taxon>Lophotrochozoa</taxon>
        <taxon>Annelida</taxon>
        <taxon>Polychaeta</taxon>
        <taxon>Polychaeta incertae sedis</taxon>
        <taxon>Dinophilidae</taxon>
        <taxon>Dimorphilus</taxon>
    </lineage>
</organism>
<keyword evidence="4" id="KW-1185">Reference proteome</keyword>
<dbReference type="SMART" id="SM00327">
    <property type="entry name" value="VWA"/>
    <property type="match status" value="1"/>
</dbReference>
<evidence type="ECO:0000313" key="4">
    <source>
        <dbReference type="Proteomes" id="UP000549394"/>
    </source>
</evidence>